<gene>
    <name evidence="2" type="ORF">LCGC14_2230350</name>
</gene>
<evidence type="ECO:0000256" key="1">
    <source>
        <dbReference type="SAM" id="MobiDB-lite"/>
    </source>
</evidence>
<dbReference type="AlphaFoldDB" id="A0A0F9D8N8"/>
<reference evidence="2" key="1">
    <citation type="journal article" date="2015" name="Nature">
        <title>Complex archaea that bridge the gap between prokaryotes and eukaryotes.</title>
        <authorList>
            <person name="Spang A."/>
            <person name="Saw J.H."/>
            <person name="Jorgensen S.L."/>
            <person name="Zaremba-Niedzwiedzka K."/>
            <person name="Martijn J."/>
            <person name="Lind A.E."/>
            <person name="van Eijk R."/>
            <person name="Schleper C."/>
            <person name="Guy L."/>
            <person name="Ettema T.J."/>
        </authorList>
    </citation>
    <scope>NUCLEOTIDE SEQUENCE</scope>
</reference>
<accession>A0A0F9D8N8</accession>
<dbReference type="EMBL" id="LAZR01029988">
    <property type="protein sequence ID" value="KKL57944.1"/>
    <property type="molecule type" value="Genomic_DNA"/>
</dbReference>
<sequence length="100" mass="11574">MSKSKAEKLSDKEKEQQRLVIPFDKAKKIVTNLNALFDSSELFGEWEIKPSSIVLKSTSLKMQFTLKSTAIERELENMDKGQKKIKDFTDPDEDDEDFNE</sequence>
<proteinExistence type="predicted"/>
<evidence type="ECO:0000313" key="2">
    <source>
        <dbReference type="EMBL" id="KKL57944.1"/>
    </source>
</evidence>
<comment type="caution">
    <text evidence="2">The sequence shown here is derived from an EMBL/GenBank/DDBJ whole genome shotgun (WGS) entry which is preliminary data.</text>
</comment>
<feature type="region of interest" description="Disordered" evidence="1">
    <location>
        <begin position="78"/>
        <end position="100"/>
    </location>
</feature>
<feature type="compositionally biased region" description="Acidic residues" evidence="1">
    <location>
        <begin position="90"/>
        <end position="100"/>
    </location>
</feature>
<name>A0A0F9D8N8_9ZZZZ</name>
<organism evidence="2">
    <name type="scientific">marine sediment metagenome</name>
    <dbReference type="NCBI Taxonomy" id="412755"/>
    <lineage>
        <taxon>unclassified sequences</taxon>
        <taxon>metagenomes</taxon>
        <taxon>ecological metagenomes</taxon>
    </lineage>
</organism>
<protein>
    <submittedName>
        <fullName evidence="2">Uncharacterized protein</fullName>
    </submittedName>
</protein>
<feature type="compositionally biased region" description="Basic and acidic residues" evidence="1">
    <location>
        <begin position="78"/>
        <end position="89"/>
    </location>
</feature>